<feature type="compositionally biased region" description="Polar residues" evidence="1">
    <location>
        <begin position="24"/>
        <end position="33"/>
    </location>
</feature>
<keyword evidence="3" id="KW-1185">Reference proteome</keyword>
<dbReference type="Proteomes" id="UP001150941">
    <property type="component" value="Unassembled WGS sequence"/>
</dbReference>
<dbReference type="Pfam" id="PF04614">
    <property type="entry name" value="Pex19"/>
    <property type="match status" value="1"/>
</dbReference>
<feature type="compositionally biased region" description="Acidic residues" evidence="1">
    <location>
        <begin position="51"/>
        <end position="65"/>
    </location>
</feature>
<feature type="region of interest" description="Disordered" evidence="1">
    <location>
        <begin position="1"/>
        <end position="99"/>
    </location>
</feature>
<dbReference type="InterPro" id="IPR006708">
    <property type="entry name" value="Pex19"/>
</dbReference>
<organism evidence="2 3">
    <name type="scientific">Penicillium chermesinum</name>
    <dbReference type="NCBI Taxonomy" id="63820"/>
    <lineage>
        <taxon>Eukaryota</taxon>
        <taxon>Fungi</taxon>
        <taxon>Dikarya</taxon>
        <taxon>Ascomycota</taxon>
        <taxon>Pezizomycotina</taxon>
        <taxon>Eurotiomycetes</taxon>
        <taxon>Eurotiomycetidae</taxon>
        <taxon>Eurotiales</taxon>
        <taxon>Aspergillaceae</taxon>
        <taxon>Penicillium</taxon>
    </lineage>
</organism>
<reference evidence="2" key="1">
    <citation type="submission" date="2022-11" db="EMBL/GenBank/DDBJ databases">
        <authorList>
            <person name="Petersen C."/>
        </authorList>
    </citation>
    <scope>NUCLEOTIDE SEQUENCE</scope>
    <source>
        <strain evidence="2">IBT 19713</strain>
    </source>
</reference>
<name>A0A9W9P8R0_9EURO</name>
<evidence type="ECO:0000313" key="3">
    <source>
        <dbReference type="Proteomes" id="UP001150941"/>
    </source>
</evidence>
<feature type="region of interest" description="Disordered" evidence="1">
    <location>
        <begin position="348"/>
        <end position="369"/>
    </location>
</feature>
<dbReference type="EMBL" id="JAPQKS010000003">
    <property type="protein sequence ID" value="KAJ5239973.1"/>
    <property type="molecule type" value="Genomic_DNA"/>
</dbReference>
<dbReference type="RefSeq" id="XP_058332892.1">
    <property type="nucleotide sequence ID" value="XM_058473889.1"/>
</dbReference>
<dbReference type="GO" id="GO:0005778">
    <property type="term" value="C:peroxisomal membrane"/>
    <property type="evidence" value="ECO:0007669"/>
    <property type="project" value="TreeGrafter"/>
</dbReference>
<dbReference type="OrthoDB" id="21292at2759"/>
<dbReference type="InterPro" id="IPR038322">
    <property type="entry name" value="Pex19_C_sf"/>
</dbReference>
<dbReference type="PANTHER" id="PTHR12774">
    <property type="entry name" value="PEROXISOMAL BIOGENESIS FACTOR 19"/>
    <property type="match status" value="1"/>
</dbReference>
<dbReference type="PANTHER" id="PTHR12774:SF2">
    <property type="entry name" value="PEROXISOMAL BIOGENESIS FACTOR 19"/>
    <property type="match status" value="1"/>
</dbReference>
<gene>
    <name evidence="2" type="ORF">N7468_004592</name>
</gene>
<feature type="compositionally biased region" description="Pro residues" evidence="1">
    <location>
        <begin position="35"/>
        <end position="44"/>
    </location>
</feature>
<dbReference type="GO" id="GO:0045046">
    <property type="term" value="P:protein import into peroxisome membrane"/>
    <property type="evidence" value="ECO:0007669"/>
    <property type="project" value="TreeGrafter"/>
</dbReference>
<protein>
    <recommendedName>
        <fullName evidence="4">Pex19-domain-containing protein</fullName>
    </recommendedName>
</protein>
<dbReference type="Gene3D" id="1.20.120.900">
    <property type="entry name" value="Pex19, mPTS binding domain"/>
    <property type="match status" value="1"/>
</dbReference>
<evidence type="ECO:0008006" key="4">
    <source>
        <dbReference type="Google" id="ProtNLM"/>
    </source>
</evidence>
<dbReference type="AlphaFoldDB" id="A0A9W9P8R0"/>
<reference evidence="2" key="2">
    <citation type="journal article" date="2023" name="IMA Fungus">
        <title>Comparative genomic study of the Penicillium genus elucidates a diverse pangenome and 15 lateral gene transfer events.</title>
        <authorList>
            <person name="Petersen C."/>
            <person name="Sorensen T."/>
            <person name="Nielsen M.R."/>
            <person name="Sondergaard T.E."/>
            <person name="Sorensen J.L."/>
            <person name="Fitzpatrick D.A."/>
            <person name="Frisvad J.C."/>
            <person name="Nielsen K.L."/>
        </authorList>
    </citation>
    <scope>NUCLEOTIDE SEQUENCE</scope>
    <source>
        <strain evidence="2">IBT 19713</strain>
    </source>
</reference>
<sequence>MSSPGPDHQALSPAVLPAKAEQDAANTQPANSAPPQEPVQPAQPRPTVHDEDSDSDLDELDDVLDDFSKPKPAPAAPAAPASTEPALGPADFNEDDFLKQLEADMANLMGNAAGGAPSGRNAADLASMEQGADAFAKQLEESGIPPGDFLKQLLADVMNEESSVKGSSAPAGTGSAAASAAAAAASSVAGHGAEQASDFNDAIQRTMERMKASGDKATEAASTDDGDDMIAQLLKAVEAGASGAGDDGDLSKMFMGMMEQLSNKEMLYEPMKELDGKFGPWIAKNKAEGTVPVEDMERYESQARIVGQIVKKFEEPGYSDEDSKCREYVWERMQELRAAHREELISNPLMGDLGGAGAGAEGVPDCPQQ</sequence>
<dbReference type="GO" id="GO:0033328">
    <property type="term" value="F:peroxisome membrane targeting sequence binding"/>
    <property type="evidence" value="ECO:0007669"/>
    <property type="project" value="TreeGrafter"/>
</dbReference>
<evidence type="ECO:0000256" key="1">
    <source>
        <dbReference type="SAM" id="MobiDB-lite"/>
    </source>
</evidence>
<proteinExistence type="predicted"/>
<accession>A0A9W9P8R0</accession>
<dbReference type="GeneID" id="83201192"/>
<evidence type="ECO:0000313" key="2">
    <source>
        <dbReference type="EMBL" id="KAJ5239973.1"/>
    </source>
</evidence>
<comment type="caution">
    <text evidence="2">The sequence shown here is derived from an EMBL/GenBank/DDBJ whole genome shotgun (WGS) entry which is preliminary data.</text>
</comment>